<sequence>MKKTVSFLVLLLSLMSLHASAPESIENNSGYLTNSSGTFNAVELSEKPQQHTETHAEKSINKEEVGLDEFDNLHPLVVHFPIVLLLFAALLQGIQLFVLKRNLDWVILFLIGTGFIGAYVAGTFVHPHTHGLTDIAQKVLDNHDKYADWTIWSSALAAVLKVISLFWIKLNRGFEIAVLLVMAFSAFSVSQAGHYGAQLVYIQGVGPQGQYLETETSEEESHSH</sequence>
<keyword evidence="1" id="KW-0812">Transmembrane</keyword>
<feature type="transmembrane region" description="Helical" evidence="1">
    <location>
        <begin position="76"/>
        <end position="98"/>
    </location>
</feature>
<feature type="signal peptide" evidence="2">
    <location>
        <begin position="1"/>
        <end position="21"/>
    </location>
</feature>
<feature type="domain" description="DUF2231" evidence="3">
    <location>
        <begin position="72"/>
        <end position="206"/>
    </location>
</feature>
<gene>
    <name evidence="4" type="ORF">PY092_10580</name>
</gene>
<dbReference type="Pfam" id="PF09990">
    <property type="entry name" value="DUF2231"/>
    <property type="match status" value="1"/>
</dbReference>
<feature type="chain" id="PRO_5047216627" description="DUF2231 domain-containing protein" evidence="2">
    <location>
        <begin position="22"/>
        <end position="224"/>
    </location>
</feature>
<dbReference type="Proteomes" id="UP001221366">
    <property type="component" value="Unassembled WGS sequence"/>
</dbReference>
<dbReference type="InterPro" id="IPR019251">
    <property type="entry name" value="DUF2231_TM"/>
</dbReference>
<dbReference type="RefSeq" id="WP_275615814.1">
    <property type="nucleotide sequence ID" value="NZ_JARFVB010000005.1"/>
</dbReference>
<evidence type="ECO:0000313" key="5">
    <source>
        <dbReference type="Proteomes" id="UP001221366"/>
    </source>
</evidence>
<feature type="transmembrane region" description="Helical" evidence="1">
    <location>
        <begin position="174"/>
        <end position="193"/>
    </location>
</feature>
<evidence type="ECO:0000259" key="3">
    <source>
        <dbReference type="Pfam" id="PF09990"/>
    </source>
</evidence>
<organism evidence="4 5">
    <name type="scientific">Flagellimonas yonaguniensis</name>
    <dbReference type="NCBI Taxonomy" id="3031325"/>
    <lineage>
        <taxon>Bacteria</taxon>
        <taxon>Pseudomonadati</taxon>
        <taxon>Bacteroidota</taxon>
        <taxon>Flavobacteriia</taxon>
        <taxon>Flavobacteriales</taxon>
        <taxon>Flavobacteriaceae</taxon>
        <taxon>Flagellimonas</taxon>
    </lineage>
</organism>
<accession>A0ABT5XZR3</accession>
<keyword evidence="2" id="KW-0732">Signal</keyword>
<proteinExistence type="predicted"/>
<name>A0ABT5XZR3_9FLAO</name>
<protein>
    <recommendedName>
        <fullName evidence="3">DUF2231 domain-containing protein</fullName>
    </recommendedName>
</protein>
<keyword evidence="5" id="KW-1185">Reference proteome</keyword>
<reference evidence="4 5" key="1">
    <citation type="submission" date="2023-03" db="EMBL/GenBank/DDBJ databases">
        <title>Muricauda XX sp. nov. and Muricauda XXX sp. nov., two novel species isolated from Okinawa Trough.</title>
        <authorList>
            <person name="Cao W."/>
            <person name="Deng X."/>
        </authorList>
    </citation>
    <scope>NUCLEOTIDE SEQUENCE [LARGE SCALE GENOMIC DNA]</scope>
    <source>
        <strain evidence="4 5">334s03</strain>
    </source>
</reference>
<feature type="transmembrane region" description="Helical" evidence="1">
    <location>
        <begin position="146"/>
        <end position="167"/>
    </location>
</feature>
<feature type="transmembrane region" description="Helical" evidence="1">
    <location>
        <begin position="105"/>
        <end position="126"/>
    </location>
</feature>
<keyword evidence="1" id="KW-1133">Transmembrane helix</keyword>
<evidence type="ECO:0000256" key="1">
    <source>
        <dbReference type="SAM" id="Phobius"/>
    </source>
</evidence>
<evidence type="ECO:0000256" key="2">
    <source>
        <dbReference type="SAM" id="SignalP"/>
    </source>
</evidence>
<keyword evidence="1" id="KW-0472">Membrane</keyword>
<evidence type="ECO:0000313" key="4">
    <source>
        <dbReference type="EMBL" id="MDF0716594.1"/>
    </source>
</evidence>
<dbReference type="EMBL" id="JARFVB010000005">
    <property type="protein sequence ID" value="MDF0716594.1"/>
    <property type="molecule type" value="Genomic_DNA"/>
</dbReference>
<comment type="caution">
    <text evidence="4">The sequence shown here is derived from an EMBL/GenBank/DDBJ whole genome shotgun (WGS) entry which is preliminary data.</text>
</comment>